<name>A0A8J3Z7E7_9ACTN</name>
<reference evidence="1" key="1">
    <citation type="submission" date="2021-01" db="EMBL/GenBank/DDBJ databases">
        <title>Whole genome shotgun sequence of Virgisporangium aurantiacum NBRC 16421.</title>
        <authorList>
            <person name="Komaki H."/>
            <person name="Tamura T."/>
        </authorList>
    </citation>
    <scope>NUCLEOTIDE SEQUENCE</scope>
    <source>
        <strain evidence="1">NBRC 16421</strain>
    </source>
</reference>
<keyword evidence="2" id="KW-1185">Reference proteome</keyword>
<comment type="caution">
    <text evidence="1">The sequence shown here is derived from an EMBL/GenBank/DDBJ whole genome shotgun (WGS) entry which is preliminary data.</text>
</comment>
<proteinExistence type="predicted"/>
<organism evidence="1 2">
    <name type="scientific">Virgisporangium aurantiacum</name>
    <dbReference type="NCBI Taxonomy" id="175570"/>
    <lineage>
        <taxon>Bacteria</taxon>
        <taxon>Bacillati</taxon>
        <taxon>Actinomycetota</taxon>
        <taxon>Actinomycetes</taxon>
        <taxon>Micromonosporales</taxon>
        <taxon>Micromonosporaceae</taxon>
        <taxon>Virgisporangium</taxon>
    </lineage>
</organism>
<dbReference type="AlphaFoldDB" id="A0A8J3Z7E7"/>
<protein>
    <submittedName>
        <fullName evidence="1">Uncharacterized protein</fullName>
    </submittedName>
</protein>
<accession>A0A8J3Z7E7</accession>
<gene>
    <name evidence="1" type="ORF">Vau01_042160</name>
</gene>
<dbReference type="Proteomes" id="UP000612585">
    <property type="component" value="Unassembled WGS sequence"/>
</dbReference>
<evidence type="ECO:0000313" key="2">
    <source>
        <dbReference type="Proteomes" id="UP000612585"/>
    </source>
</evidence>
<dbReference type="EMBL" id="BOPG01000025">
    <property type="protein sequence ID" value="GIJ56700.1"/>
    <property type="molecule type" value="Genomic_DNA"/>
</dbReference>
<sequence>MPDRPDPEREIWVYDRALSLLLGEVIGTVERLPTERQPAWWATHVEDLRVQATVSDLYFDLTDELDAHHHDEFARLLEEAAERLRHRGGEPDDPEPVAELGHALADLIRGTLPEPPAGTLWFYGAPGGRSTIPPV</sequence>
<evidence type="ECO:0000313" key="1">
    <source>
        <dbReference type="EMBL" id="GIJ56700.1"/>
    </source>
</evidence>